<dbReference type="KEGG" id="bhc:JFL75_08225"/>
<gene>
    <name evidence="1" type="ORF">JFL75_08225</name>
</gene>
<dbReference type="Proteomes" id="UP000595917">
    <property type="component" value="Chromosome"/>
</dbReference>
<dbReference type="AlphaFoldDB" id="A0A7T7XR01"/>
<dbReference type="Gene3D" id="2.130.10.10">
    <property type="entry name" value="YVTN repeat-like/Quinoprotein amine dehydrogenase"/>
    <property type="match status" value="1"/>
</dbReference>
<dbReference type="SUPFAM" id="SSF50956">
    <property type="entry name" value="Thermostable phytase (3-phytase)"/>
    <property type="match status" value="1"/>
</dbReference>
<organism evidence="1 2">
    <name type="scientific">Breznakiella homolactica</name>
    <dbReference type="NCBI Taxonomy" id="2798577"/>
    <lineage>
        <taxon>Bacteria</taxon>
        <taxon>Pseudomonadati</taxon>
        <taxon>Spirochaetota</taxon>
        <taxon>Spirochaetia</taxon>
        <taxon>Spirochaetales</taxon>
        <taxon>Breznakiellaceae</taxon>
        <taxon>Breznakiella</taxon>
    </lineage>
</organism>
<dbReference type="InterPro" id="IPR011964">
    <property type="entry name" value="YVTN_b-propeller_repeat"/>
</dbReference>
<evidence type="ECO:0000313" key="1">
    <source>
        <dbReference type="EMBL" id="QQO10890.1"/>
    </source>
</evidence>
<reference evidence="1" key="1">
    <citation type="submission" date="2021-01" db="EMBL/GenBank/DDBJ databases">
        <title>Description of Breznakiella homolactica.</title>
        <authorList>
            <person name="Song Y."/>
            <person name="Brune A."/>
        </authorList>
    </citation>
    <scope>NUCLEOTIDE SEQUENCE</scope>
    <source>
        <strain evidence="1">RmG30</strain>
    </source>
</reference>
<proteinExistence type="predicted"/>
<dbReference type="InterPro" id="IPR011659">
    <property type="entry name" value="WD40"/>
</dbReference>
<dbReference type="NCBIfam" id="TIGR02276">
    <property type="entry name" value="beta_rpt_yvtn"/>
    <property type="match status" value="1"/>
</dbReference>
<keyword evidence="2" id="KW-1185">Reference proteome</keyword>
<evidence type="ECO:0000313" key="2">
    <source>
        <dbReference type="Proteomes" id="UP000595917"/>
    </source>
</evidence>
<dbReference type="InterPro" id="IPR015943">
    <property type="entry name" value="WD40/YVTN_repeat-like_dom_sf"/>
</dbReference>
<dbReference type="SUPFAM" id="SSF50969">
    <property type="entry name" value="YVTN repeat-like/Quinoprotein amine dehydrogenase"/>
    <property type="match status" value="1"/>
</dbReference>
<name>A0A7T7XR01_9SPIR</name>
<accession>A0A7T7XR01</accession>
<dbReference type="EMBL" id="CP067089">
    <property type="protein sequence ID" value="QQO10890.1"/>
    <property type="molecule type" value="Genomic_DNA"/>
</dbReference>
<protein>
    <submittedName>
        <fullName evidence="1">YncE family protein</fullName>
    </submittedName>
</protein>
<sequence>MRKKHPTYPLLNLALAAVFAAGVFSILTCGNTSGETAVTEAAPLPLLAEPENPPEPETVPEPEAVFPLPLPCGFSVKSGPPEAGLFLGESELLPLSEAAGIRTFLLETAGAPLTVRHPGYRTREIDPETLAGAVRSGLMEIKLEPDSGPLSLVTELPTGRQPKSAVFSPDGTRIFIPLLDEHGIDVFGFSEEAGRTPVLRYETRLKVPESQSRGFVEPLADERRRELWVSNMEDHEIHIFDLHSLTFIDSISSGGAMPKVIVQNPQGSITAVSNWQSKTVSLIDPETRKITARIPTGGTPRGMVFSPDGTLLYTAIFDEPAVAVIDTVLGKVTARYRLYEGAGAARHILYSAGKLYVSDMARGTVNILDAATGKLLRSRRVGPNINTIAFSPDKGRIFVSSRGRNNPEDYTLPGPDFGTLSVLDARDLSPQGRVWGRNQPTGLAVSPDGKYLVFTDFLDANLELYQIGE</sequence>
<dbReference type="RefSeq" id="WP_215628195.1">
    <property type="nucleotide sequence ID" value="NZ_CP067089.2"/>
</dbReference>
<dbReference type="PANTHER" id="PTHR47197">
    <property type="entry name" value="PROTEIN NIRF"/>
    <property type="match status" value="1"/>
</dbReference>
<dbReference type="InterPro" id="IPR011044">
    <property type="entry name" value="Quino_amine_DH_bsu"/>
</dbReference>
<dbReference type="Pfam" id="PF07676">
    <property type="entry name" value="PD40"/>
    <property type="match status" value="1"/>
</dbReference>
<dbReference type="InterPro" id="IPR051200">
    <property type="entry name" value="Host-pathogen_enzymatic-act"/>
</dbReference>
<dbReference type="PANTHER" id="PTHR47197:SF3">
    <property type="entry name" value="DIHYDRO-HEME D1 DEHYDROGENASE"/>
    <property type="match status" value="1"/>
</dbReference>